<dbReference type="EMBL" id="CP031150">
    <property type="protein sequence ID" value="AXG05501.1"/>
    <property type="molecule type" value="Genomic_DNA"/>
</dbReference>
<accession>A0A345DZX9</accession>
<keyword evidence="1 2" id="KW-0808">Transferase</keyword>
<evidence type="ECO:0000256" key="3">
    <source>
        <dbReference type="SAM" id="Phobius"/>
    </source>
</evidence>
<evidence type="ECO:0000256" key="2">
    <source>
        <dbReference type="RuleBase" id="RU003750"/>
    </source>
</evidence>
<keyword evidence="3" id="KW-0812">Transmembrane</keyword>
<name>A0A345DZX9_9EURY</name>
<dbReference type="Proteomes" id="UP000253273">
    <property type="component" value="Chromosome"/>
</dbReference>
<dbReference type="GO" id="GO:0016780">
    <property type="term" value="F:phosphotransferase activity, for other substituted phosphate groups"/>
    <property type="evidence" value="ECO:0007669"/>
    <property type="project" value="InterPro"/>
</dbReference>
<sequence>MSGETVHERRRAAATATVGAAAAAVAVGGWTLVADAASHDAANRWVLVAGAVLAYEVAYLAYHLDADGVGSAFAPPNLVTLVRGGLYAATAGFVFVAPDPTIRWVPAACYGAGVVLDYVDGSLARRTGRTTDLGAKLDLAFDTLGFLVAPLVAVAWGRLPVAYLSLSAARYVYRAGIGWREYRGRSVGDLPPSRIRRPLAALQMGFIAVALAPVLPASVLHPLALVVVAPSLAVFARDYLAVTGRLGSVPSVASEPTDEGGSMK</sequence>
<dbReference type="InterPro" id="IPR006311">
    <property type="entry name" value="TAT_signal"/>
</dbReference>
<dbReference type="KEGG" id="haj:DU500_03080"/>
<dbReference type="EMBL" id="CP031148">
    <property type="protein sequence ID" value="AXG08855.1"/>
    <property type="molecule type" value="Genomic_DNA"/>
</dbReference>
<keyword evidence="3" id="KW-1133">Transmembrane helix</keyword>
<dbReference type="AlphaFoldDB" id="A0A345DZX9"/>
<dbReference type="GO" id="GO:0016020">
    <property type="term" value="C:membrane"/>
    <property type="evidence" value="ECO:0007669"/>
    <property type="project" value="InterPro"/>
</dbReference>
<feature type="transmembrane region" description="Helical" evidence="3">
    <location>
        <begin position="76"/>
        <end position="96"/>
    </location>
</feature>
<keyword evidence="3" id="KW-0472">Membrane</keyword>
<dbReference type="OrthoDB" id="331608at2157"/>
<dbReference type="GO" id="GO:0008654">
    <property type="term" value="P:phospholipid biosynthetic process"/>
    <property type="evidence" value="ECO:0007669"/>
    <property type="project" value="InterPro"/>
</dbReference>
<dbReference type="KEGG" id="haq:DU484_02675"/>
<accession>A0A345E9I3</accession>
<dbReference type="GeneID" id="37285847"/>
<dbReference type="Proteomes" id="UP000252985">
    <property type="component" value="Chromosome"/>
</dbReference>
<dbReference type="InterPro" id="IPR043130">
    <property type="entry name" value="CDP-OH_PTrfase_TM_dom"/>
</dbReference>
<dbReference type="PROSITE" id="PS51318">
    <property type="entry name" value="TAT"/>
    <property type="match status" value="1"/>
</dbReference>
<evidence type="ECO:0000313" key="5">
    <source>
        <dbReference type="EMBL" id="AXG08855.1"/>
    </source>
</evidence>
<organism evidence="4 7">
    <name type="scientific">Haloplanus rubicundus</name>
    <dbReference type="NCBI Taxonomy" id="1547898"/>
    <lineage>
        <taxon>Archaea</taxon>
        <taxon>Methanobacteriati</taxon>
        <taxon>Methanobacteriota</taxon>
        <taxon>Stenosarchaea group</taxon>
        <taxon>Halobacteria</taxon>
        <taxon>Halobacteriales</taxon>
        <taxon>Haloferacaceae</taxon>
        <taxon>Haloplanus</taxon>
    </lineage>
</organism>
<reference evidence="5 6" key="1">
    <citation type="submission" date="2018-07" db="EMBL/GenBank/DDBJ databases">
        <title>Genome sequences of Haloplanus sp. CBA1112.</title>
        <authorList>
            <person name="Kim Y.B."/>
            <person name="Roh S.W."/>
        </authorList>
    </citation>
    <scope>NUCLEOTIDE SEQUENCE [LARGE SCALE GENOMIC DNA]</scope>
    <source>
        <strain evidence="5 6">CBA1112</strain>
    </source>
</reference>
<feature type="transmembrane region" description="Helical" evidence="3">
    <location>
        <begin position="12"/>
        <end position="33"/>
    </location>
</feature>
<dbReference type="RefSeq" id="WP_114584650.1">
    <property type="nucleotide sequence ID" value="NZ_CP031148.1"/>
</dbReference>
<evidence type="ECO:0000313" key="7">
    <source>
        <dbReference type="Proteomes" id="UP000253273"/>
    </source>
</evidence>
<dbReference type="InterPro" id="IPR048254">
    <property type="entry name" value="CDP_ALCOHOL_P_TRANSF_CS"/>
</dbReference>
<dbReference type="Gene3D" id="1.20.120.1760">
    <property type="match status" value="1"/>
</dbReference>
<reference evidence="4 7" key="2">
    <citation type="submission" date="2018-07" db="EMBL/GenBank/DDBJ databases">
        <title>Genome sequences of Haloplanus sp. CBA1113.</title>
        <authorList>
            <person name="Kim Y.B."/>
            <person name="Roh S.W."/>
        </authorList>
    </citation>
    <scope>NUCLEOTIDE SEQUENCE [LARGE SCALE GENOMIC DNA]</scope>
    <source>
        <strain evidence="4 7">CBA1113</strain>
    </source>
</reference>
<evidence type="ECO:0000313" key="4">
    <source>
        <dbReference type="EMBL" id="AXG05501.1"/>
    </source>
</evidence>
<comment type="similarity">
    <text evidence="2">Belongs to the CDP-alcohol phosphatidyltransferase class-I family.</text>
</comment>
<proteinExistence type="inferred from homology"/>
<dbReference type="PROSITE" id="PS00379">
    <property type="entry name" value="CDP_ALCOHOL_P_TRANSF"/>
    <property type="match status" value="1"/>
</dbReference>
<evidence type="ECO:0000313" key="6">
    <source>
        <dbReference type="Proteomes" id="UP000252985"/>
    </source>
</evidence>
<dbReference type="InterPro" id="IPR000462">
    <property type="entry name" value="CDP-OH_P_trans"/>
</dbReference>
<dbReference type="Pfam" id="PF01066">
    <property type="entry name" value="CDP-OH_P_transf"/>
    <property type="match status" value="1"/>
</dbReference>
<gene>
    <name evidence="5" type="ORF">DU484_02675</name>
    <name evidence="4" type="ORF">DU500_03080</name>
</gene>
<feature type="transmembrane region" description="Helical" evidence="3">
    <location>
        <begin position="199"/>
        <end position="217"/>
    </location>
</feature>
<keyword evidence="7" id="KW-1185">Reference proteome</keyword>
<protein>
    <submittedName>
        <fullName evidence="4">CDP-alcohol phosphatidyltransferase family protein</fullName>
    </submittedName>
</protein>
<feature type="transmembrane region" description="Helical" evidence="3">
    <location>
        <begin position="139"/>
        <end position="156"/>
    </location>
</feature>
<evidence type="ECO:0000256" key="1">
    <source>
        <dbReference type="ARBA" id="ARBA00022679"/>
    </source>
</evidence>
<feature type="transmembrane region" description="Helical" evidence="3">
    <location>
        <begin position="45"/>
        <end position="64"/>
    </location>
</feature>